<keyword evidence="1" id="KW-0812">Transmembrane</keyword>
<keyword evidence="1" id="KW-1133">Transmembrane helix</keyword>
<feature type="transmembrane region" description="Helical" evidence="1">
    <location>
        <begin position="155"/>
        <end position="174"/>
    </location>
</feature>
<accession>A0A0G1CPG8</accession>
<reference evidence="2 3" key="1">
    <citation type="journal article" date="2015" name="Nature">
        <title>rRNA introns, odd ribosomes, and small enigmatic genomes across a large radiation of phyla.</title>
        <authorList>
            <person name="Brown C.T."/>
            <person name="Hug L.A."/>
            <person name="Thomas B.C."/>
            <person name="Sharon I."/>
            <person name="Castelle C.J."/>
            <person name="Singh A."/>
            <person name="Wilkins M.J."/>
            <person name="Williams K.H."/>
            <person name="Banfield J.F."/>
        </authorList>
    </citation>
    <scope>NUCLEOTIDE SEQUENCE [LARGE SCALE GENOMIC DNA]</scope>
</reference>
<dbReference type="GO" id="GO:0016787">
    <property type="term" value="F:hydrolase activity"/>
    <property type="evidence" value="ECO:0007669"/>
    <property type="project" value="UniProtKB-KW"/>
</dbReference>
<evidence type="ECO:0000313" key="2">
    <source>
        <dbReference type="EMBL" id="KKS87367.1"/>
    </source>
</evidence>
<keyword evidence="2" id="KW-0378">Hydrolase</keyword>
<evidence type="ECO:0000256" key="1">
    <source>
        <dbReference type="SAM" id="Phobius"/>
    </source>
</evidence>
<dbReference type="AlphaFoldDB" id="A0A0G1CPG8"/>
<comment type="caution">
    <text evidence="2">The sequence shown here is derived from an EMBL/GenBank/DDBJ whole genome shotgun (WGS) entry which is preliminary data.</text>
</comment>
<protein>
    <submittedName>
        <fullName evidence="2">Membrane-bound metal-dependent hydrolase</fullName>
    </submittedName>
</protein>
<evidence type="ECO:0000313" key="3">
    <source>
        <dbReference type="Proteomes" id="UP000034050"/>
    </source>
</evidence>
<feature type="transmembrane region" description="Helical" evidence="1">
    <location>
        <begin position="110"/>
        <end position="134"/>
    </location>
</feature>
<dbReference type="PANTHER" id="PTHR35531">
    <property type="entry name" value="INNER MEMBRANE PROTEIN YBCI-RELATED"/>
    <property type="match status" value="1"/>
</dbReference>
<feature type="transmembrane region" description="Helical" evidence="1">
    <location>
        <begin position="77"/>
        <end position="98"/>
    </location>
</feature>
<dbReference type="Pfam" id="PF04307">
    <property type="entry name" value="YdjM"/>
    <property type="match status" value="1"/>
</dbReference>
<dbReference type="Proteomes" id="UP000034050">
    <property type="component" value="Unassembled WGS sequence"/>
</dbReference>
<name>A0A0G1CPG8_9BACT</name>
<keyword evidence="1" id="KW-0472">Membrane</keyword>
<proteinExistence type="predicted"/>
<dbReference type="PANTHER" id="PTHR35531:SF1">
    <property type="entry name" value="INNER MEMBRANE PROTEIN YBCI-RELATED"/>
    <property type="match status" value="1"/>
</dbReference>
<sequence>MIQRTHDLAAVALVSYYFLTYSPPSLNWETLLGIGVATFIGGIIPDIDNVASPAWKHKLTPWEGKASRDFLDGHRHLSHSLLGIFLFTWVLGLLLNTIKLPHLEVGLVQLAFFLGQLSHLIADTVTIEGVPWFYPIPFKIGIPPFKFMRIRTGGWVEKLIVFPLLLAFTIWIYYSHHEVIGKFLKI</sequence>
<dbReference type="InterPro" id="IPR007404">
    <property type="entry name" value="YdjM-like"/>
</dbReference>
<dbReference type="STRING" id="1618446.UV61_C0002G0088"/>
<dbReference type="EMBL" id="LCFD01000002">
    <property type="protein sequence ID" value="KKS87367.1"/>
    <property type="molecule type" value="Genomic_DNA"/>
</dbReference>
<gene>
    <name evidence="2" type="ORF">UV61_C0002G0088</name>
</gene>
<organism evidence="2 3">
    <name type="scientific">Candidatus Gottesmanbacteria bacterium GW2011_GWB1_43_11</name>
    <dbReference type="NCBI Taxonomy" id="1618446"/>
    <lineage>
        <taxon>Bacteria</taxon>
        <taxon>Candidatus Gottesmaniibacteriota</taxon>
    </lineage>
</organism>